<dbReference type="VEuPathDB" id="TriTrypDB:LpyrH10_04_4870"/>
<evidence type="ECO:0000313" key="2">
    <source>
        <dbReference type="EMBL" id="KPA83260.1"/>
    </source>
</evidence>
<feature type="region of interest" description="Disordered" evidence="1">
    <location>
        <begin position="521"/>
        <end position="589"/>
    </location>
</feature>
<feature type="compositionally biased region" description="Acidic residues" evidence="1">
    <location>
        <begin position="554"/>
        <end position="565"/>
    </location>
</feature>
<dbReference type="RefSeq" id="XP_015661699.1">
    <property type="nucleotide sequence ID" value="XM_015800097.1"/>
</dbReference>
<feature type="compositionally biased region" description="Low complexity" evidence="1">
    <location>
        <begin position="22"/>
        <end position="34"/>
    </location>
</feature>
<evidence type="ECO:0000313" key="3">
    <source>
        <dbReference type="Proteomes" id="UP000037923"/>
    </source>
</evidence>
<gene>
    <name evidence="2" type="ORF">ABB37_02937</name>
</gene>
<comment type="caution">
    <text evidence="2">The sequence shown here is derived from an EMBL/GenBank/DDBJ whole genome shotgun (WGS) entry which is preliminary data.</text>
</comment>
<feature type="compositionally biased region" description="Basic and acidic residues" evidence="1">
    <location>
        <begin position="618"/>
        <end position="627"/>
    </location>
</feature>
<dbReference type="Proteomes" id="UP000037923">
    <property type="component" value="Unassembled WGS sequence"/>
</dbReference>
<protein>
    <submittedName>
        <fullName evidence="2">Uncharacterized protein</fullName>
    </submittedName>
</protein>
<proteinExistence type="predicted"/>
<keyword evidence="3" id="KW-1185">Reference proteome</keyword>
<dbReference type="GeneID" id="26903228"/>
<dbReference type="OrthoDB" id="273377at2759"/>
<sequence>MIVTDLCRAWPGAAAHMEVCRSTHPSSTKSTTPPSTWPPPPESMNEEKHNSLNFVEREETLLVLLADGVEADARTQDALLRRWGVGSAWDYTRALCGRCWWTEAGYVAVLPTNAAAVVDDLLRRELARLWFDESKDVPALTPLCTLGAVLDAALASATLEKALTNRLESLFSTQLVPQGLYEGAFHKAVVAVPPTVALFLSRLSPRLLHDCVVFHCHDRPLFPFGRHFSDVKTTKFRSTGSDGGADDDDDHAEPVVMPSACPDLFLPLSRERQRSSCSSSSAKKLRERYDVAVEESQRLADLLHEYDLLLSNKGAVRVPLPPMSRYVFTLLLCQCELPSTLMAPFIHRHAAVVASQGCVCEEEEKRNGSDSRGTASNHRVSFTEEEIVLGIKASWALQRWTAALRTRPPSRGVVAPPSSLPSLWEDGVRMHSEGYLAWVRDQMQSAQQEAKELFIWNGETDTALNDTRRGSTFCTLEQNLFAPLPVTFRGTSTEWILSAVREVGEQYAQVPRSLLSAAEMELDDEHQPNPRESSMVVLPTTMSSCPNGARLDSETSDDPTDDYDAVQESSNNSVAASDGKSEEEEEEAATLLAHMNELEAALQAELGNASPPFHSRPHSAEGQHTDGVKTPGVASAWLSKEDMANVSRNELFLNHVQLFGEEMANENSV</sequence>
<feature type="region of interest" description="Disordered" evidence="1">
    <location>
        <begin position="608"/>
        <end position="630"/>
    </location>
</feature>
<reference evidence="2 3" key="1">
    <citation type="submission" date="2015-07" db="EMBL/GenBank/DDBJ databases">
        <title>High-quality genome of monoxenous trypanosomatid Leptomonas pyrrhocoris.</title>
        <authorList>
            <person name="Flegontov P."/>
            <person name="Butenko A."/>
            <person name="Firsov S."/>
            <person name="Vlcek C."/>
            <person name="Logacheva M.D."/>
            <person name="Field M."/>
            <person name="Filatov D."/>
            <person name="Flegontova O."/>
            <person name="Gerasimov E."/>
            <person name="Jackson A.P."/>
            <person name="Kelly S."/>
            <person name="Opperdoes F."/>
            <person name="O'Reilly A."/>
            <person name="Votypka J."/>
            <person name="Yurchenko V."/>
            <person name="Lukes J."/>
        </authorList>
    </citation>
    <scope>NUCLEOTIDE SEQUENCE [LARGE SCALE GENOMIC DNA]</scope>
    <source>
        <strain evidence="2">H10</strain>
    </source>
</reference>
<feature type="region of interest" description="Disordered" evidence="1">
    <location>
        <begin position="21"/>
        <end position="47"/>
    </location>
</feature>
<accession>A0A0M9G633</accession>
<evidence type="ECO:0000256" key="1">
    <source>
        <dbReference type="SAM" id="MobiDB-lite"/>
    </source>
</evidence>
<dbReference type="OMA" id="YHTVDCP"/>
<name>A0A0M9G633_LEPPY</name>
<dbReference type="AlphaFoldDB" id="A0A0M9G633"/>
<organism evidence="2 3">
    <name type="scientific">Leptomonas pyrrhocoris</name>
    <name type="common">Firebug parasite</name>
    <dbReference type="NCBI Taxonomy" id="157538"/>
    <lineage>
        <taxon>Eukaryota</taxon>
        <taxon>Discoba</taxon>
        <taxon>Euglenozoa</taxon>
        <taxon>Kinetoplastea</taxon>
        <taxon>Metakinetoplastina</taxon>
        <taxon>Trypanosomatida</taxon>
        <taxon>Trypanosomatidae</taxon>
        <taxon>Leishmaniinae</taxon>
        <taxon>Leptomonas</taxon>
    </lineage>
</organism>
<dbReference type="EMBL" id="LGTL01000004">
    <property type="protein sequence ID" value="KPA83260.1"/>
    <property type="molecule type" value="Genomic_DNA"/>
</dbReference>